<reference evidence="2 3" key="1">
    <citation type="submission" date="2020-04" db="EMBL/GenBank/DDBJ databases">
        <title>Draft Whole-Genome sequence of Marichromatium bheemlicum DSM 18632, type strain.</title>
        <authorList>
            <person name="Kyndt J.A."/>
            <person name="Meyer T.E."/>
        </authorList>
    </citation>
    <scope>NUCLEOTIDE SEQUENCE [LARGE SCALE GENOMIC DNA]</scope>
    <source>
        <strain evidence="2 3">DSM 18632</strain>
    </source>
</reference>
<organism evidence="2 3">
    <name type="scientific">Marichromatium bheemlicum</name>
    <dbReference type="NCBI Taxonomy" id="365339"/>
    <lineage>
        <taxon>Bacteria</taxon>
        <taxon>Pseudomonadati</taxon>
        <taxon>Pseudomonadota</taxon>
        <taxon>Gammaproteobacteria</taxon>
        <taxon>Chromatiales</taxon>
        <taxon>Chromatiaceae</taxon>
        <taxon>Marichromatium</taxon>
    </lineage>
</organism>
<gene>
    <name evidence="2" type="ORF">HF203_14035</name>
</gene>
<dbReference type="PANTHER" id="PTHR38765">
    <property type="entry name" value="DUF484 DOMAIN-CONTAINING PROTEIN"/>
    <property type="match status" value="1"/>
</dbReference>
<dbReference type="EMBL" id="JAAXKX010000025">
    <property type="protein sequence ID" value="NKN34342.1"/>
    <property type="molecule type" value="Genomic_DNA"/>
</dbReference>
<keyword evidence="1" id="KW-0175">Coiled coil</keyword>
<proteinExistence type="predicted"/>
<dbReference type="Gene3D" id="3.30.450.40">
    <property type="match status" value="1"/>
</dbReference>
<comment type="caution">
    <text evidence="2">The sequence shown here is derived from an EMBL/GenBank/DDBJ whole genome shotgun (WGS) entry which is preliminary data.</text>
</comment>
<accession>A0ABX1I9W3</accession>
<name>A0ABX1I9W3_9GAMM</name>
<evidence type="ECO:0000313" key="2">
    <source>
        <dbReference type="EMBL" id="NKN34342.1"/>
    </source>
</evidence>
<protein>
    <submittedName>
        <fullName evidence="2">DUF484 family protein</fullName>
    </submittedName>
</protein>
<dbReference type="Proteomes" id="UP000740754">
    <property type="component" value="Unassembled WGS sequence"/>
</dbReference>
<dbReference type="InterPro" id="IPR029016">
    <property type="entry name" value="GAF-like_dom_sf"/>
</dbReference>
<evidence type="ECO:0000313" key="3">
    <source>
        <dbReference type="Proteomes" id="UP000740754"/>
    </source>
</evidence>
<dbReference type="RefSeq" id="WP_168670731.1">
    <property type="nucleotide sequence ID" value="NZ_JAAXKX010000025.1"/>
</dbReference>
<evidence type="ECO:0000256" key="1">
    <source>
        <dbReference type="SAM" id="Coils"/>
    </source>
</evidence>
<keyword evidence="3" id="KW-1185">Reference proteome</keyword>
<feature type="coiled-coil region" evidence="1">
    <location>
        <begin position="51"/>
        <end position="78"/>
    </location>
</feature>
<dbReference type="Pfam" id="PF04340">
    <property type="entry name" value="DUF484"/>
    <property type="match status" value="1"/>
</dbReference>
<dbReference type="InterPro" id="IPR007435">
    <property type="entry name" value="DUF484"/>
</dbReference>
<dbReference type="PANTHER" id="PTHR38765:SF1">
    <property type="entry name" value="DUF484 DOMAIN-CONTAINING PROTEIN"/>
    <property type="match status" value="1"/>
</dbReference>
<sequence>MITQAEQPEDRDEAQEATVAAYLQRHPDFFEHHPEILSALRIPHPTGAGAISLIERQVRTLRQELDTERQRLGQLIARAREYESLSTRLHALVLKLIAINDPEQLCTRLREVLLQEFRADAVTLRLFPRDPETAATDPLGAAFEDFLARKHALCGPLDGDKAEVLFGEAATRVRTAALVPIRTGARSGVLAIGSADPERFRPELGTDLLDRLGEIIAHKLNALTTVERCDQE</sequence>